<reference evidence="3 4" key="1">
    <citation type="submission" date="2014-10" db="EMBL/GenBank/DDBJ databases">
        <title>Draft genome of the hookworm Ancylostoma caninum.</title>
        <authorList>
            <person name="Mitreva M."/>
        </authorList>
    </citation>
    <scope>NUCLEOTIDE SEQUENCE [LARGE SCALE GENOMIC DNA]</scope>
    <source>
        <strain evidence="3 4">Baltimore</strain>
    </source>
</reference>
<proteinExistence type="predicted"/>
<evidence type="ECO:0000313" key="3">
    <source>
        <dbReference type="EMBL" id="RCN40221.1"/>
    </source>
</evidence>
<feature type="signal peptide" evidence="2">
    <location>
        <begin position="1"/>
        <end position="21"/>
    </location>
</feature>
<dbReference type="OrthoDB" id="10014216at2759"/>
<dbReference type="Proteomes" id="UP000252519">
    <property type="component" value="Unassembled WGS sequence"/>
</dbReference>
<keyword evidence="1" id="KW-0472">Membrane</keyword>
<feature type="chain" id="PRO_5016860504" description="5'-nucleotidase" evidence="2">
    <location>
        <begin position="22"/>
        <end position="124"/>
    </location>
</feature>
<accession>A0A368G720</accession>
<evidence type="ECO:0000256" key="2">
    <source>
        <dbReference type="SAM" id="SignalP"/>
    </source>
</evidence>
<dbReference type="STRING" id="29170.A0A368G720"/>
<name>A0A368G720_ANCCA</name>
<keyword evidence="4" id="KW-1185">Reference proteome</keyword>
<evidence type="ECO:0000256" key="1">
    <source>
        <dbReference type="SAM" id="Phobius"/>
    </source>
</evidence>
<sequence length="124" mass="14043">MVSQFFFFAFLSCLFLGCTNCFSFLEMAHVLYGLRCADEAMSSHLLNEFRLGGEDHLMVVADFDFTLTIRHGENGVKGCLTHEVFNDDKKVEGTDSTVGELVSSFITDLVCFFFLLLDSMLLRR</sequence>
<comment type="caution">
    <text evidence="3">The sequence shown here is derived from an EMBL/GenBank/DDBJ whole genome shotgun (WGS) entry which is preliminary data.</text>
</comment>
<keyword evidence="1" id="KW-1133">Transmembrane helix</keyword>
<evidence type="ECO:0000313" key="4">
    <source>
        <dbReference type="Proteomes" id="UP000252519"/>
    </source>
</evidence>
<feature type="transmembrane region" description="Helical" evidence="1">
    <location>
        <begin position="101"/>
        <end position="122"/>
    </location>
</feature>
<dbReference type="EMBL" id="JOJR01000296">
    <property type="protein sequence ID" value="RCN40221.1"/>
    <property type="molecule type" value="Genomic_DNA"/>
</dbReference>
<evidence type="ECO:0008006" key="5">
    <source>
        <dbReference type="Google" id="ProtNLM"/>
    </source>
</evidence>
<organism evidence="3 4">
    <name type="scientific">Ancylostoma caninum</name>
    <name type="common">Dog hookworm</name>
    <dbReference type="NCBI Taxonomy" id="29170"/>
    <lineage>
        <taxon>Eukaryota</taxon>
        <taxon>Metazoa</taxon>
        <taxon>Ecdysozoa</taxon>
        <taxon>Nematoda</taxon>
        <taxon>Chromadorea</taxon>
        <taxon>Rhabditida</taxon>
        <taxon>Rhabditina</taxon>
        <taxon>Rhabditomorpha</taxon>
        <taxon>Strongyloidea</taxon>
        <taxon>Ancylostomatidae</taxon>
        <taxon>Ancylostomatinae</taxon>
        <taxon>Ancylostoma</taxon>
    </lineage>
</organism>
<keyword evidence="2" id="KW-0732">Signal</keyword>
<gene>
    <name evidence="3" type="ORF">ANCCAN_13820</name>
</gene>
<keyword evidence="1" id="KW-0812">Transmembrane</keyword>
<protein>
    <recommendedName>
        <fullName evidence="5">5'-nucleotidase</fullName>
    </recommendedName>
</protein>
<dbReference type="AlphaFoldDB" id="A0A368G720"/>